<comment type="caution">
    <text evidence="1">The sequence shown here is derived from an EMBL/GenBank/DDBJ whole genome shotgun (WGS) entry which is preliminary data.</text>
</comment>
<dbReference type="AlphaFoldDB" id="A0A4S3JR32"/>
<name>A0A4S3JR32_9EURO</name>
<dbReference type="VEuPathDB" id="FungiDB:EYZ11_002386"/>
<dbReference type="EMBL" id="SOSA01000052">
    <property type="protein sequence ID" value="THC98162.1"/>
    <property type="molecule type" value="Genomic_DNA"/>
</dbReference>
<gene>
    <name evidence="1" type="ORF">EYZ11_002386</name>
</gene>
<accession>A0A4S3JR32</accession>
<sequence>MYLGQGLALPSICVRFNDRAV</sequence>
<keyword evidence="2" id="KW-1185">Reference proteome</keyword>
<evidence type="ECO:0000313" key="2">
    <source>
        <dbReference type="Proteomes" id="UP000308092"/>
    </source>
</evidence>
<dbReference type="Proteomes" id="UP000308092">
    <property type="component" value="Unassembled WGS sequence"/>
</dbReference>
<proteinExistence type="predicted"/>
<protein>
    <submittedName>
        <fullName evidence="1">Uncharacterized protein</fullName>
    </submittedName>
</protein>
<organism evidence="1 2">
    <name type="scientific">Aspergillus tanneri</name>
    <dbReference type="NCBI Taxonomy" id="1220188"/>
    <lineage>
        <taxon>Eukaryota</taxon>
        <taxon>Fungi</taxon>
        <taxon>Dikarya</taxon>
        <taxon>Ascomycota</taxon>
        <taxon>Pezizomycotina</taxon>
        <taxon>Eurotiomycetes</taxon>
        <taxon>Eurotiomycetidae</taxon>
        <taxon>Eurotiales</taxon>
        <taxon>Aspergillaceae</taxon>
        <taxon>Aspergillus</taxon>
        <taxon>Aspergillus subgen. Circumdati</taxon>
    </lineage>
</organism>
<reference evidence="1 2" key="1">
    <citation type="submission" date="2019-03" db="EMBL/GenBank/DDBJ databases">
        <title>The genome sequence of a newly discovered highly antifungal drug resistant Aspergillus species, Aspergillus tanneri NIH 1004.</title>
        <authorList>
            <person name="Mounaud S."/>
            <person name="Singh I."/>
            <person name="Joardar V."/>
            <person name="Pakala S."/>
            <person name="Pakala S."/>
            <person name="Venepally P."/>
            <person name="Hoover J."/>
            <person name="Nierman W."/>
            <person name="Chung J."/>
            <person name="Losada L."/>
        </authorList>
    </citation>
    <scope>NUCLEOTIDE SEQUENCE [LARGE SCALE GENOMIC DNA]</scope>
    <source>
        <strain evidence="1 2">NIH1004</strain>
    </source>
</reference>
<evidence type="ECO:0000313" key="1">
    <source>
        <dbReference type="EMBL" id="THC98162.1"/>
    </source>
</evidence>